<evidence type="ECO:0000256" key="3">
    <source>
        <dbReference type="ARBA" id="ARBA00023274"/>
    </source>
</evidence>
<evidence type="ECO:0000256" key="2">
    <source>
        <dbReference type="ARBA" id="ARBA00022980"/>
    </source>
</evidence>
<comment type="caution">
    <text evidence="6">The sequence shown here is derived from an EMBL/GenBank/DDBJ whole genome shotgun (WGS) entry which is preliminary data.</text>
</comment>
<organism evidence="6 7">
    <name type="scientific">Cerrena zonata</name>
    <dbReference type="NCBI Taxonomy" id="2478898"/>
    <lineage>
        <taxon>Eukaryota</taxon>
        <taxon>Fungi</taxon>
        <taxon>Dikarya</taxon>
        <taxon>Basidiomycota</taxon>
        <taxon>Agaricomycotina</taxon>
        <taxon>Agaricomycetes</taxon>
        <taxon>Polyporales</taxon>
        <taxon>Cerrenaceae</taxon>
        <taxon>Cerrena</taxon>
    </lineage>
</organism>
<keyword evidence="3 5" id="KW-0687">Ribonucleoprotein</keyword>
<dbReference type="GO" id="GO:0030684">
    <property type="term" value="C:preribosome"/>
    <property type="evidence" value="ECO:0007669"/>
    <property type="project" value="UniProtKB-ARBA"/>
</dbReference>
<evidence type="ECO:0000256" key="1">
    <source>
        <dbReference type="ARBA" id="ARBA00009451"/>
    </source>
</evidence>
<name>A0AAW0FQG1_9APHY</name>
<accession>A0AAW0FQG1</accession>
<dbReference type="PANTHER" id="PTHR11593">
    <property type="entry name" value="60S RIBOSOMAL PROTEIN L17"/>
    <property type="match status" value="1"/>
</dbReference>
<proteinExistence type="inferred from homology"/>
<dbReference type="InterPro" id="IPR001063">
    <property type="entry name" value="Ribosomal_uL22"/>
</dbReference>
<dbReference type="GO" id="GO:0002181">
    <property type="term" value="P:cytoplasmic translation"/>
    <property type="evidence" value="ECO:0007669"/>
    <property type="project" value="TreeGrafter"/>
</dbReference>
<dbReference type="GO" id="GO:0003735">
    <property type="term" value="F:structural constituent of ribosome"/>
    <property type="evidence" value="ECO:0007669"/>
    <property type="project" value="InterPro"/>
</dbReference>
<dbReference type="AlphaFoldDB" id="A0AAW0FQG1"/>
<evidence type="ECO:0000256" key="4">
    <source>
        <dbReference type="ARBA" id="ARBA00065089"/>
    </source>
</evidence>
<dbReference type="NCBIfam" id="TIGR01038">
    <property type="entry name" value="uL22_arch_euk"/>
    <property type="match status" value="1"/>
</dbReference>
<dbReference type="Pfam" id="PF00237">
    <property type="entry name" value="Ribosomal_L22"/>
    <property type="match status" value="1"/>
</dbReference>
<dbReference type="EMBL" id="JASBNA010000040">
    <property type="protein sequence ID" value="KAK7681512.1"/>
    <property type="molecule type" value="Genomic_DNA"/>
</dbReference>
<dbReference type="CDD" id="cd00336">
    <property type="entry name" value="Ribosomal_L22"/>
    <property type="match status" value="1"/>
</dbReference>
<dbReference type="InterPro" id="IPR036394">
    <property type="entry name" value="Ribosomal_uL22_sf"/>
</dbReference>
<evidence type="ECO:0000256" key="5">
    <source>
        <dbReference type="RuleBase" id="RU004005"/>
    </source>
</evidence>
<dbReference type="PANTHER" id="PTHR11593:SF10">
    <property type="entry name" value="60S RIBOSOMAL PROTEIN L17"/>
    <property type="match status" value="1"/>
</dbReference>
<reference evidence="6 7" key="1">
    <citation type="submission" date="2022-09" db="EMBL/GenBank/DDBJ databases">
        <authorList>
            <person name="Palmer J.M."/>
        </authorList>
    </citation>
    <scope>NUCLEOTIDE SEQUENCE [LARGE SCALE GENOMIC DNA]</scope>
    <source>
        <strain evidence="6 7">DSM 7382</strain>
    </source>
</reference>
<comment type="similarity">
    <text evidence="1 5">Belongs to the universal ribosomal protein uL22 family.</text>
</comment>
<evidence type="ECO:0000313" key="7">
    <source>
        <dbReference type="Proteomes" id="UP001385951"/>
    </source>
</evidence>
<dbReference type="Gene3D" id="3.90.470.10">
    <property type="entry name" value="Ribosomal protein L22/L17"/>
    <property type="match status" value="1"/>
</dbReference>
<dbReference type="InterPro" id="IPR018260">
    <property type="entry name" value="Ribosomal_uL22_CS"/>
</dbReference>
<dbReference type="FunFam" id="3.90.470.10:FF:000012">
    <property type="entry name" value="60S ribosomal protein L17"/>
    <property type="match status" value="1"/>
</dbReference>
<evidence type="ECO:0008006" key="8">
    <source>
        <dbReference type="Google" id="ProtNLM"/>
    </source>
</evidence>
<dbReference type="SUPFAM" id="SSF54843">
    <property type="entry name" value="Ribosomal protein L22"/>
    <property type="match status" value="1"/>
</dbReference>
<keyword evidence="2 5" id="KW-0689">Ribosomal protein</keyword>
<keyword evidence="7" id="KW-1185">Reference proteome</keyword>
<dbReference type="GO" id="GO:0022625">
    <property type="term" value="C:cytosolic large ribosomal subunit"/>
    <property type="evidence" value="ECO:0007669"/>
    <property type="project" value="TreeGrafter"/>
</dbReference>
<evidence type="ECO:0000313" key="6">
    <source>
        <dbReference type="EMBL" id="KAK7681512.1"/>
    </source>
</evidence>
<gene>
    <name evidence="6" type="ORF">QCA50_015244</name>
</gene>
<protein>
    <recommendedName>
        <fullName evidence="8">60S ribosomal protein L17/L23</fullName>
    </recommendedName>
</protein>
<dbReference type="Proteomes" id="UP001385951">
    <property type="component" value="Unassembled WGS sequence"/>
</dbReference>
<sequence length="191" mass="21473">MVRYAAAALATNPEKTSRARGEYLRTHFKNMREVAAALSGLKLTKAYAYLGDVKDHKQVIPFRRFAGGVGRASQAKQFKATQGRWPEKSVKFILRLLKNAESNADAKNIELEELYVKNIVVQQAPKTRRRTYRAHGRINPYQGHPCHVEVILSSGDVEVERATDKDVAKSSLTGLNRRQVARKRIEAARSA</sequence>
<comment type="subunit">
    <text evidence="4">Component of the large ribosomal subunit (LSU). Mature yeast ribosomes consist of a small (40S) and a large (60S) subunit. The 40S small subunit contains 1 molecule of ribosomal RNA (18S rRNA) and at least 33 different proteins. The large 60S subunit contains 3 rRNA molecules (25S, 5.8S and 5S rRNA) and at least 46 different proteins. uL22 is associated with the polypeptide exit tunnel.</text>
</comment>
<dbReference type="PROSITE" id="PS00464">
    <property type="entry name" value="RIBOSOMAL_L22"/>
    <property type="match status" value="1"/>
</dbReference>
<dbReference type="InterPro" id="IPR005721">
    <property type="entry name" value="Ribosomal_uL22_euk/arc"/>
</dbReference>